<comment type="similarity">
    <text evidence="1">Belongs to the ANT/ATPSC lysine N-methyltransferase family.</text>
</comment>
<evidence type="ECO:0000313" key="5">
    <source>
        <dbReference type="EMBL" id="SYZ66139.1"/>
    </source>
</evidence>
<dbReference type="RefSeq" id="XP_001565231.1">
    <property type="nucleotide sequence ID" value="XM_001565181.1"/>
</dbReference>
<dbReference type="InterPro" id="IPR026170">
    <property type="entry name" value="FAM173A/B"/>
</dbReference>
<dbReference type="KEGG" id="lbz:LBRM_23_1590"/>
<dbReference type="AlphaFoldDB" id="A0A3P3Z7B5"/>
<accession>A0A3P3Z7B5</accession>
<dbReference type="PANTHER" id="PTHR13610">
    <property type="entry name" value="METHYLTRANSFERASE DOMAIN-CONTAINING PROTEIN"/>
    <property type="match status" value="1"/>
</dbReference>
<dbReference type="PANTHER" id="PTHR13610:SF11">
    <property type="entry name" value="METHYLTRANSFERASE DOMAIN-CONTAINING PROTEIN"/>
    <property type="match status" value="1"/>
</dbReference>
<dbReference type="GO" id="GO:1905706">
    <property type="term" value="P:regulation of mitochondrial ATP synthesis coupled proton transport"/>
    <property type="evidence" value="ECO:0007669"/>
    <property type="project" value="TreeGrafter"/>
</dbReference>
<evidence type="ECO:0000256" key="1">
    <source>
        <dbReference type="ARBA" id="ARBA00010633"/>
    </source>
</evidence>
<organism evidence="5 6">
    <name type="scientific">Leishmania braziliensis MHOM/BR/75/M2904</name>
    <dbReference type="NCBI Taxonomy" id="420245"/>
    <lineage>
        <taxon>Eukaryota</taxon>
        <taxon>Discoba</taxon>
        <taxon>Euglenozoa</taxon>
        <taxon>Kinetoplastea</taxon>
        <taxon>Metakinetoplastina</taxon>
        <taxon>Trypanosomatida</taxon>
        <taxon>Trypanosomatidae</taxon>
        <taxon>Leishmaniinae</taxon>
        <taxon>Leishmania</taxon>
        <taxon>Leishmania braziliensis species complex</taxon>
    </lineage>
</organism>
<evidence type="ECO:0000256" key="4">
    <source>
        <dbReference type="ARBA" id="ARBA00022691"/>
    </source>
</evidence>
<dbReference type="SUPFAM" id="SSF53335">
    <property type="entry name" value="S-adenosyl-L-methionine-dependent methyltransferases"/>
    <property type="match status" value="1"/>
</dbReference>
<evidence type="ECO:0000256" key="3">
    <source>
        <dbReference type="ARBA" id="ARBA00022679"/>
    </source>
</evidence>
<reference evidence="5 6" key="1">
    <citation type="submission" date="2018-09" db="EMBL/GenBank/DDBJ databases">
        <authorList>
            <person name="Peiro R."/>
            <person name="Begona"/>
            <person name="Cbmso G."/>
            <person name="Lopez M."/>
            <person name="Gonzalez S."/>
        </authorList>
    </citation>
    <scope>NUCLEOTIDE SEQUENCE [LARGE SCALE GENOMIC DNA]</scope>
</reference>
<keyword evidence="2" id="KW-0489">Methyltransferase</keyword>
<sequence>MADLPFQWDDGNFISPFVAASEADMEAFAEWLTACYLSSIVHNSTTSSRNRADQLCAVPWPYEMRLTDLGCGDATAVLSLAQHLRKDWCDLQSTTDDAPPPDHAVPLHIIVTGIDLDDALLDTAAANASVFSVTVASPSSLPVSIETHILSQDLRTIDVDVHFPRCVQGGADSFYPSTRPPYVLYMYLLPDALALLREKLVDILERGWVVASNRWPIPGLEASLQACAGHVHIYSRTAP</sequence>
<dbReference type="GO" id="GO:0016279">
    <property type="term" value="F:protein-lysine N-methyltransferase activity"/>
    <property type="evidence" value="ECO:0007669"/>
    <property type="project" value="InterPro"/>
</dbReference>
<dbReference type="GO" id="GO:0005739">
    <property type="term" value="C:mitochondrion"/>
    <property type="evidence" value="ECO:0007669"/>
    <property type="project" value="TreeGrafter"/>
</dbReference>
<dbReference type="EMBL" id="LS997622">
    <property type="protein sequence ID" value="SYZ66139.1"/>
    <property type="molecule type" value="Genomic_DNA"/>
</dbReference>
<dbReference type="GO" id="GO:0032259">
    <property type="term" value="P:methylation"/>
    <property type="evidence" value="ECO:0007669"/>
    <property type="project" value="UniProtKB-KW"/>
</dbReference>
<dbReference type="VEuPathDB" id="TriTrypDB:LbrM.23.1590"/>
<protein>
    <submittedName>
        <fullName evidence="5">Hypothetical_protein</fullName>
    </submittedName>
</protein>
<evidence type="ECO:0000313" key="6">
    <source>
        <dbReference type="Proteomes" id="UP000319462"/>
    </source>
</evidence>
<keyword evidence="3" id="KW-0808">Transferase</keyword>
<gene>
    <name evidence="5" type="ORF">LBRM2904_23.1700</name>
</gene>
<name>A0A3P3Z7B5_LEIBR</name>
<dbReference type="InterPro" id="IPR029063">
    <property type="entry name" value="SAM-dependent_MTases_sf"/>
</dbReference>
<dbReference type="Proteomes" id="UP000319462">
    <property type="component" value="Chromosome 23"/>
</dbReference>
<proteinExistence type="inferred from homology"/>
<dbReference type="Gene3D" id="3.40.50.150">
    <property type="entry name" value="Vaccinia Virus protein VP39"/>
    <property type="match status" value="1"/>
</dbReference>
<evidence type="ECO:0000256" key="2">
    <source>
        <dbReference type="ARBA" id="ARBA00022603"/>
    </source>
</evidence>
<keyword evidence="4" id="KW-0949">S-adenosyl-L-methionine</keyword>